<keyword evidence="1" id="KW-0812">Transmembrane</keyword>
<dbReference type="KEGG" id="hara:AArcS_1305"/>
<reference evidence="2" key="1">
    <citation type="submission" date="2020-11" db="EMBL/GenBank/DDBJ databases">
        <title>Carbohydrate-dependent, anaerobic sulfur respiration: A novel catabolism in halophilic archaea.</title>
        <authorList>
            <person name="Sorokin D.Y."/>
            <person name="Messina E."/>
            <person name="Smedile F."/>
            <person name="La Cono V."/>
            <person name="Hallsworth J.E."/>
            <person name="Yakimov M.M."/>
        </authorList>
    </citation>
    <scope>NUCLEOTIDE SEQUENCE</scope>
    <source>
        <strain evidence="2">AArc-S</strain>
    </source>
</reference>
<keyword evidence="1" id="KW-0472">Membrane</keyword>
<keyword evidence="3" id="KW-1185">Reference proteome</keyword>
<feature type="transmembrane region" description="Helical" evidence="1">
    <location>
        <begin position="100"/>
        <end position="121"/>
    </location>
</feature>
<evidence type="ECO:0000313" key="2">
    <source>
        <dbReference type="EMBL" id="QSG02522.1"/>
    </source>
</evidence>
<keyword evidence="1" id="KW-1133">Transmembrane helix</keyword>
<name>A0A897MQ17_9EURY</name>
<protein>
    <submittedName>
        <fullName evidence="2">Uncharacterized protein</fullName>
    </submittedName>
</protein>
<dbReference type="Proteomes" id="UP000663586">
    <property type="component" value="Chromosome"/>
</dbReference>
<organism evidence="2 3">
    <name type="scientific">Natranaeroarchaeum sulfidigenes</name>
    <dbReference type="NCBI Taxonomy" id="2784880"/>
    <lineage>
        <taxon>Archaea</taxon>
        <taxon>Methanobacteriati</taxon>
        <taxon>Methanobacteriota</taxon>
        <taxon>Stenosarchaea group</taxon>
        <taxon>Halobacteria</taxon>
        <taxon>Halobacteriales</taxon>
        <taxon>Natronoarchaeaceae</taxon>
        <taxon>Natranaeroarchaeum</taxon>
    </lineage>
</organism>
<dbReference type="EMBL" id="CP064786">
    <property type="protein sequence ID" value="QSG02522.1"/>
    <property type="molecule type" value="Genomic_DNA"/>
</dbReference>
<evidence type="ECO:0000313" key="3">
    <source>
        <dbReference type="Proteomes" id="UP000663586"/>
    </source>
</evidence>
<proteinExistence type="predicted"/>
<accession>A0A897MQ17</accession>
<dbReference type="AlphaFoldDB" id="A0A897MQ17"/>
<gene>
    <name evidence="2" type="ORF">AArcS_1305</name>
</gene>
<dbReference type="RefSeq" id="WP_238479668.1">
    <property type="nucleotide sequence ID" value="NZ_CP064786.1"/>
</dbReference>
<evidence type="ECO:0000256" key="1">
    <source>
        <dbReference type="SAM" id="Phobius"/>
    </source>
</evidence>
<sequence length="136" mass="14811">MAASSHLASTYVRFLDALAAPLKPQALSLVWQLFRLIDWVSDDDDIAAVRTDDGPRLLYQDDPERTERDIGHAEAYVSLLPVFAAVVGVIWTPLLVSVLGLPAIVEAAVLIVFALLALSALSVALEDRIFIEVVDE</sequence>
<dbReference type="GeneID" id="70684687"/>
<feature type="transmembrane region" description="Helical" evidence="1">
    <location>
        <begin position="75"/>
        <end position="94"/>
    </location>
</feature>